<name>M7AZL8_CHEMY</name>
<sequence length="159" mass="17914">MLHKHRSNDFLKGKDQSRTVREQRLLARHPALKATTLSSSAESPTHIPVSQADAQIFITVSNVNIFREILHQLHAIVLPSCERKEAVALILQGAECLLQSSDNPFSYWYLMGAEGFRHLTGCDVFIIANSLRVLELLYCNLCTVSADDKRQSMQTLYSI</sequence>
<evidence type="ECO:0000313" key="1">
    <source>
        <dbReference type="EMBL" id="EMP28585.1"/>
    </source>
</evidence>
<dbReference type="AlphaFoldDB" id="M7AZL8"/>
<dbReference type="EMBL" id="KB562345">
    <property type="protein sequence ID" value="EMP28585.1"/>
    <property type="molecule type" value="Genomic_DNA"/>
</dbReference>
<organism evidence="1 2">
    <name type="scientific">Chelonia mydas</name>
    <name type="common">Green sea-turtle</name>
    <name type="synonym">Chelonia agassizi</name>
    <dbReference type="NCBI Taxonomy" id="8469"/>
    <lineage>
        <taxon>Eukaryota</taxon>
        <taxon>Metazoa</taxon>
        <taxon>Chordata</taxon>
        <taxon>Craniata</taxon>
        <taxon>Vertebrata</taxon>
        <taxon>Euteleostomi</taxon>
        <taxon>Archelosauria</taxon>
        <taxon>Testudinata</taxon>
        <taxon>Testudines</taxon>
        <taxon>Cryptodira</taxon>
        <taxon>Durocryptodira</taxon>
        <taxon>Americhelydia</taxon>
        <taxon>Chelonioidea</taxon>
        <taxon>Cheloniidae</taxon>
        <taxon>Chelonia</taxon>
    </lineage>
</organism>
<accession>M7AZL8</accession>
<evidence type="ECO:0000313" key="2">
    <source>
        <dbReference type="Proteomes" id="UP000031443"/>
    </source>
</evidence>
<protein>
    <submittedName>
        <fullName evidence="1">Uncharacterized protein</fullName>
    </submittedName>
</protein>
<keyword evidence="2" id="KW-1185">Reference proteome</keyword>
<reference evidence="2" key="1">
    <citation type="journal article" date="2013" name="Nat. Genet.">
        <title>The draft genomes of soft-shell turtle and green sea turtle yield insights into the development and evolution of the turtle-specific body plan.</title>
        <authorList>
            <person name="Wang Z."/>
            <person name="Pascual-Anaya J."/>
            <person name="Zadissa A."/>
            <person name="Li W."/>
            <person name="Niimura Y."/>
            <person name="Huang Z."/>
            <person name="Li C."/>
            <person name="White S."/>
            <person name="Xiong Z."/>
            <person name="Fang D."/>
            <person name="Wang B."/>
            <person name="Ming Y."/>
            <person name="Chen Y."/>
            <person name="Zheng Y."/>
            <person name="Kuraku S."/>
            <person name="Pignatelli M."/>
            <person name="Herrero J."/>
            <person name="Beal K."/>
            <person name="Nozawa M."/>
            <person name="Li Q."/>
            <person name="Wang J."/>
            <person name="Zhang H."/>
            <person name="Yu L."/>
            <person name="Shigenobu S."/>
            <person name="Wang J."/>
            <person name="Liu J."/>
            <person name="Flicek P."/>
            <person name="Searle S."/>
            <person name="Wang J."/>
            <person name="Kuratani S."/>
            <person name="Yin Y."/>
            <person name="Aken B."/>
            <person name="Zhang G."/>
            <person name="Irie N."/>
        </authorList>
    </citation>
    <scope>NUCLEOTIDE SEQUENCE [LARGE SCALE GENOMIC DNA]</scope>
</reference>
<proteinExistence type="predicted"/>
<dbReference type="Proteomes" id="UP000031443">
    <property type="component" value="Unassembled WGS sequence"/>
</dbReference>
<gene>
    <name evidence="1" type="ORF">UY3_14312</name>
</gene>